<evidence type="ECO:0000259" key="1">
    <source>
        <dbReference type="SMART" id="SM00406"/>
    </source>
</evidence>
<reference evidence="2" key="2">
    <citation type="submission" date="2025-09" db="UniProtKB">
        <authorList>
            <consortium name="Ensembl"/>
        </authorList>
    </citation>
    <scope>IDENTIFICATION</scope>
</reference>
<dbReference type="InParanoid" id="A0A3Q1GCM2"/>
<dbReference type="Ensembl" id="ENSAPOT00000002452.1">
    <property type="protein sequence ID" value="ENSAPOP00000026939.1"/>
    <property type="gene ID" value="ENSAPOG00000011119.1"/>
</dbReference>
<dbReference type="SUPFAM" id="SSF48726">
    <property type="entry name" value="Immunoglobulin"/>
    <property type="match status" value="1"/>
</dbReference>
<feature type="domain" description="Immunoglobulin V-set" evidence="1">
    <location>
        <begin position="32"/>
        <end position="100"/>
    </location>
</feature>
<evidence type="ECO:0000313" key="2">
    <source>
        <dbReference type="Ensembl" id="ENSAPOP00000026939.1"/>
    </source>
</evidence>
<protein>
    <recommendedName>
        <fullName evidence="1">Immunoglobulin V-set domain-containing protein</fullName>
    </recommendedName>
</protein>
<evidence type="ECO:0000313" key="3">
    <source>
        <dbReference type="Proteomes" id="UP000257200"/>
    </source>
</evidence>
<dbReference type="InterPro" id="IPR013783">
    <property type="entry name" value="Ig-like_fold"/>
</dbReference>
<dbReference type="Pfam" id="PF07686">
    <property type="entry name" value="V-set"/>
    <property type="match status" value="1"/>
</dbReference>
<dbReference type="AlphaFoldDB" id="A0A3Q1GCM2"/>
<organism evidence="2 3">
    <name type="scientific">Acanthochromis polyacanthus</name>
    <name type="common">spiny chromis</name>
    <dbReference type="NCBI Taxonomy" id="80966"/>
    <lineage>
        <taxon>Eukaryota</taxon>
        <taxon>Metazoa</taxon>
        <taxon>Chordata</taxon>
        <taxon>Craniata</taxon>
        <taxon>Vertebrata</taxon>
        <taxon>Euteleostomi</taxon>
        <taxon>Actinopterygii</taxon>
        <taxon>Neopterygii</taxon>
        <taxon>Teleostei</taxon>
        <taxon>Neoteleostei</taxon>
        <taxon>Acanthomorphata</taxon>
        <taxon>Ovalentaria</taxon>
        <taxon>Pomacentridae</taxon>
        <taxon>Acanthochromis</taxon>
    </lineage>
</organism>
<dbReference type="InterPro" id="IPR050150">
    <property type="entry name" value="IgV_Light_Chain"/>
</dbReference>
<dbReference type="PANTHER" id="PTHR23267">
    <property type="entry name" value="IMMUNOGLOBULIN LIGHT CHAIN"/>
    <property type="match status" value="1"/>
</dbReference>
<reference evidence="2" key="1">
    <citation type="submission" date="2025-08" db="UniProtKB">
        <authorList>
            <consortium name="Ensembl"/>
        </authorList>
    </citation>
    <scope>IDENTIFICATION</scope>
</reference>
<dbReference type="InterPro" id="IPR036179">
    <property type="entry name" value="Ig-like_dom_sf"/>
</dbReference>
<dbReference type="STRING" id="80966.ENSAPOP00000026939"/>
<keyword evidence="3" id="KW-1185">Reference proteome</keyword>
<dbReference type="SMART" id="SM00406">
    <property type="entry name" value="IGv"/>
    <property type="match status" value="1"/>
</dbReference>
<dbReference type="GeneTree" id="ENSGT01150000286991"/>
<dbReference type="Proteomes" id="UP000257200">
    <property type="component" value="Unplaced"/>
</dbReference>
<dbReference type="InterPro" id="IPR013106">
    <property type="entry name" value="Ig_V-set"/>
</dbReference>
<accession>A0A3Q1GCM2</accession>
<name>A0A3Q1GCM2_9TELE</name>
<proteinExistence type="predicted"/>
<dbReference type="Gene3D" id="2.60.40.10">
    <property type="entry name" value="Immunoglobulins"/>
    <property type="match status" value="1"/>
</dbReference>
<sequence>MILKDDPLKSNQSFQLINFFTSLTYVSRQAAHHSGSNYYLAWYHQKTGEAPKLLIYITSYKVSGLSSRFSGSGAGNGLDFTLTISGVQAEDSGVYHSCAGLT</sequence>